<name>A0A9P6DQQ8_9AGAM</name>
<reference evidence="2" key="1">
    <citation type="journal article" date="2020" name="Nat. Commun.">
        <title>Large-scale genome sequencing of mycorrhizal fungi provides insights into the early evolution of symbiotic traits.</title>
        <authorList>
            <person name="Miyauchi S."/>
            <person name="Kiss E."/>
            <person name="Kuo A."/>
            <person name="Drula E."/>
            <person name="Kohler A."/>
            <person name="Sanchez-Garcia M."/>
            <person name="Morin E."/>
            <person name="Andreopoulos B."/>
            <person name="Barry K.W."/>
            <person name="Bonito G."/>
            <person name="Buee M."/>
            <person name="Carver A."/>
            <person name="Chen C."/>
            <person name="Cichocki N."/>
            <person name="Clum A."/>
            <person name="Culley D."/>
            <person name="Crous P.W."/>
            <person name="Fauchery L."/>
            <person name="Girlanda M."/>
            <person name="Hayes R.D."/>
            <person name="Keri Z."/>
            <person name="LaButti K."/>
            <person name="Lipzen A."/>
            <person name="Lombard V."/>
            <person name="Magnuson J."/>
            <person name="Maillard F."/>
            <person name="Murat C."/>
            <person name="Nolan M."/>
            <person name="Ohm R.A."/>
            <person name="Pangilinan J."/>
            <person name="Pereira M.F."/>
            <person name="Perotto S."/>
            <person name="Peter M."/>
            <person name="Pfister S."/>
            <person name="Riley R."/>
            <person name="Sitrit Y."/>
            <person name="Stielow J.B."/>
            <person name="Szollosi G."/>
            <person name="Zifcakova L."/>
            <person name="Stursova M."/>
            <person name="Spatafora J.W."/>
            <person name="Tedersoo L."/>
            <person name="Vaario L.M."/>
            <person name="Yamada A."/>
            <person name="Yan M."/>
            <person name="Wang P."/>
            <person name="Xu J."/>
            <person name="Bruns T."/>
            <person name="Baldrian P."/>
            <person name="Vilgalys R."/>
            <person name="Dunand C."/>
            <person name="Henrissat B."/>
            <person name="Grigoriev I.V."/>
            <person name="Hibbett D."/>
            <person name="Nagy L.G."/>
            <person name="Martin F.M."/>
        </authorList>
    </citation>
    <scope>NUCLEOTIDE SEQUENCE</scope>
    <source>
        <strain evidence="2">UP504</strain>
    </source>
</reference>
<gene>
    <name evidence="2" type="ORF">BS47DRAFT_1346876</name>
</gene>
<evidence type="ECO:0000313" key="2">
    <source>
        <dbReference type="EMBL" id="KAF9511356.1"/>
    </source>
</evidence>
<protein>
    <submittedName>
        <fullName evidence="2">Uncharacterized protein</fullName>
    </submittedName>
</protein>
<proteinExistence type="predicted"/>
<feature type="region of interest" description="Disordered" evidence="1">
    <location>
        <begin position="389"/>
        <end position="408"/>
    </location>
</feature>
<keyword evidence="3" id="KW-1185">Reference proteome</keyword>
<feature type="region of interest" description="Disordered" evidence="1">
    <location>
        <begin position="1"/>
        <end position="45"/>
    </location>
</feature>
<evidence type="ECO:0000313" key="3">
    <source>
        <dbReference type="Proteomes" id="UP000886523"/>
    </source>
</evidence>
<dbReference type="EMBL" id="MU129001">
    <property type="protein sequence ID" value="KAF9511356.1"/>
    <property type="molecule type" value="Genomic_DNA"/>
</dbReference>
<dbReference type="AlphaFoldDB" id="A0A9P6DQQ8"/>
<feature type="compositionally biased region" description="Basic residues" evidence="1">
    <location>
        <begin position="11"/>
        <end position="20"/>
    </location>
</feature>
<dbReference type="Proteomes" id="UP000886523">
    <property type="component" value="Unassembled WGS sequence"/>
</dbReference>
<evidence type="ECO:0000256" key="1">
    <source>
        <dbReference type="SAM" id="MobiDB-lite"/>
    </source>
</evidence>
<dbReference type="OrthoDB" id="3204217at2759"/>
<accession>A0A9P6DQQ8</accession>
<sequence>MAPKRPLGLAKTKKEKVSKRQRTDLQPEDGASAEQPEAGVGAPVDVTTDDWEDLKELFSRAQVALLDDPATALPLFRGQNPREPPTAFFALYADALIHSGHIIGINSEVALEGEPDSPLAYFEAALDIVESGAEKANAGSQSGDDWKLHYSWTKALVLLARAKITQPGISGAGAPSISTVSSSSTLAGQLRRTPGSSSEDLLSIAVEHYNIAVSHIPQNLPSRRDQGAEHDIPSIRTPSKSEICCTIGTLVFDVAELLPSSERRHHWTNWAVEAFEDSRRHLGLDELQVEYNLTKGHGRALLALLPDLLGEDFDEDPNILSLPEAPKARIEVENALSLFDRARVISSTLRPNSRENDDDEELHNLLCEALLYLANLTEDNETRDALFSRAREEGVTLSESGDESDEDG</sequence>
<comment type="caution">
    <text evidence="2">The sequence shown here is derived from an EMBL/GenBank/DDBJ whole genome shotgun (WGS) entry which is preliminary data.</text>
</comment>
<organism evidence="2 3">
    <name type="scientific">Hydnum rufescens UP504</name>
    <dbReference type="NCBI Taxonomy" id="1448309"/>
    <lineage>
        <taxon>Eukaryota</taxon>
        <taxon>Fungi</taxon>
        <taxon>Dikarya</taxon>
        <taxon>Basidiomycota</taxon>
        <taxon>Agaricomycotina</taxon>
        <taxon>Agaricomycetes</taxon>
        <taxon>Cantharellales</taxon>
        <taxon>Hydnaceae</taxon>
        <taxon>Hydnum</taxon>
    </lineage>
</organism>